<dbReference type="EMBL" id="JAKELL010000118">
    <property type="protein sequence ID" value="KAH8981339.1"/>
    <property type="molecule type" value="Genomic_DNA"/>
</dbReference>
<feature type="transmembrane region" description="Helical" evidence="1">
    <location>
        <begin position="206"/>
        <end position="228"/>
    </location>
</feature>
<keyword evidence="1" id="KW-0812">Transmembrane</keyword>
<feature type="transmembrane region" description="Helical" evidence="1">
    <location>
        <begin position="42"/>
        <end position="63"/>
    </location>
</feature>
<feature type="transmembrane region" description="Helical" evidence="1">
    <location>
        <begin position="159"/>
        <end position="186"/>
    </location>
</feature>
<dbReference type="AlphaFoldDB" id="A0AAD4L9R0"/>
<accession>A0AAD4L9R0</accession>
<keyword evidence="3" id="KW-1185">Reference proteome</keyword>
<sequence length="377" mass="41568">MSTTGLHLTQSQALCSSLHHHLSTMSSDPLVDYYKATMYENLFLGLVYGVYLVLYVTSVHILLCSPGFTSSRPRMFMFGITTFMFIMGIIALVLEKTLEFQSIQWVTLIFSTMAGDVWSSYHTNVVFAVDATIIRLMYILGDIICAWRAVVLWNRHSHVIAILLLFILGTTAAAGCELGLSLVPLFKSDLPYFTTQGKATVNFGPLIMVGPTLATNLVSTGLIAWKAWQRRISIRRHLGEGSGSVRAERVFALLIESGFIYCCLWILYLISAFGVIPPPAFVIMNHVLVFASGLYPTLIIIFVAMQKSPIEYYSTRMQFARGPAGGPPTVGDNVYPIRHEYASDSDTHVPSMVFVVTSDEEKGGSLVSGTNLSTLSS</sequence>
<evidence type="ECO:0000313" key="3">
    <source>
        <dbReference type="Proteomes" id="UP001201163"/>
    </source>
</evidence>
<evidence type="ECO:0000256" key="1">
    <source>
        <dbReference type="SAM" id="Phobius"/>
    </source>
</evidence>
<name>A0AAD4L9R0_9AGAM</name>
<keyword evidence="1" id="KW-1133">Transmembrane helix</keyword>
<feature type="transmembrane region" description="Helical" evidence="1">
    <location>
        <begin position="75"/>
        <end position="94"/>
    </location>
</feature>
<gene>
    <name evidence="2" type="ORF">EDB92DRAFT_191704</name>
</gene>
<comment type="caution">
    <text evidence="2">The sequence shown here is derived from an EMBL/GenBank/DDBJ whole genome shotgun (WGS) entry which is preliminary data.</text>
</comment>
<proteinExistence type="predicted"/>
<reference evidence="2" key="1">
    <citation type="submission" date="2022-01" db="EMBL/GenBank/DDBJ databases">
        <title>Comparative genomics reveals a dynamic genome evolution in the ectomycorrhizal milk-cap (Lactarius) mushrooms.</title>
        <authorList>
            <consortium name="DOE Joint Genome Institute"/>
            <person name="Lebreton A."/>
            <person name="Tang N."/>
            <person name="Kuo A."/>
            <person name="LaButti K."/>
            <person name="Drula E."/>
            <person name="Barry K."/>
            <person name="Clum A."/>
            <person name="Lipzen A."/>
            <person name="Mousain D."/>
            <person name="Ng V."/>
            <person name="Wang R."/>
            <person name="Wang X."/>
            <person name="Dai Y."/>
            <person name="Henrissat B."/>
            <person name="Grigoriev I.V."/>
            <person name="Guerin-Laguette A."/>
            <person name="Yu F."/>
            <person name="Martin F.M."/>
        </authorList>
    </citation>
    <scope>NUCLEOTIDE SEQUENCE</scope>
    <source>
        <strain evidence="2">QP</strain>
    </source>
</reference>
<organism evidence="2 3">
    <name type="scientific">Lactarius akahatsu</name>
    <dbReference type="NCBI Taxonomy" id="416441"/>
    <lineage>
        <taxon>Eukaryota</taxon>
        <taxon>Fungi</taxon>
        <taxon>Dikarya</taxon>
        <taxon>Basidiomycota</taxon>
        <taxon>Agaricomycotina</taxon>
        <taxon>Agaricomycetes</taxon>
        <taxon>Russulales</taxon>
        <taxon>Russulaceae</taxon>
        <taxon>Lactarius</taxon>
    </lineage>
</organism>
<dbReference type="Proteomes" id="UP001201163">
    <property type="component" value="Unassembled WGS sequence"/>
</dbReference>
<feature type="transmembrane region" description="Helical" evidence="1">
    <location>
        <begin position="125"/>
        <end position="147"/>
    </location>
</feature>
<feature type="transmembrane region" description="Helical" evidence="1">
    <location>
        <begin position="282"/>
        <end position="304"/>
    </location>
</feature>
<feature type="transmembrane region" description="Helical" evidence="1">
    <location>
        <begin position="249"/>
        <end position="276"/>
    </location>
</feature>
<keyword evidence="1" id="KW-0472">Membrane</keyword>
<evidence type="ECO:0000313" key="2">
    <source>
        <dbReference type="EMBL" id="KAH8981339.1"/>
    </source>
</evidence>
<protein>
    <submittedName>
        <fullName evidence="2">Uncharacterized protein</fullName>
    </submittedName>
</protein>